<dbReference type="GO" id="GO:0051087">
    <property type="term" value="F:protein-folding chaperone binding"/>
    <property type="evidence" value="ECO:0007669"/>
    <property type="project" value="InterPro"/>
</dbReference>
<feature type="compositionally biased region" description="Basic and acidic residues" evidence="5">
    <location>
        <begin position="43"/>
        <end position="53"/>
    </location>
</feature>
<feature type="compositionally biased region" description="Basic and acidic residues" evidence="5">
    <location>
        <begin position="66"/>
        <end position="92"/>
    </location>
</feature>
<comment type="subcellular location">
    <subcellularLocation>
        <location evidence="3">Cytoplasm</location>
    </subcellularLocation>
</comment>
<dbReference type="RefSeq" id="WP_006078834.1">
    <property type="nucleotide sequence ID" value="NZ_AOMD01000030.1"/>
</dbReference>
<keyword evidence="2 3" id="KW-0143">Chaperone</keyword>
<comment type="function">
    <text evidence="3">Participates actively in the response to hyperosmotic and heat shock by preventing the aggregation of stress-denatured proteins, in association with DnaK and GrpE. It is the nucleotide exchange factor for DnaK and may function as a thermosensor. Unfolded proteins bind initially to DnaJ; upon interaction with the DnaJ-bound protein, DnaK hydrolyzes its bound ATP, resulting in the formation of a stable complex. GrpE releases ADP from DnaK; ATP binding to DnaK triggers the release of the substrate protein, thus completing the reaction cycle. Several rounds of ATP-dependent interactions between DnaJ, DnaK and GrpE are required for fully efficient folding.</text>
</comment>
<dbReference type="STRING" id="1227455.C449_14902"/>
<dbReference type="InterPro" id="IPR009012">
    <property type="entry name" value="GrpE_head"/>
</dbReference>
<evidence type="ECO:0000256" key="1">
    <source>
        <dbReference type="ARBA" id="ARBA00009054"/>
    </source>
</evidence>
<dbReference type="GO" id="GO:0042803">
    <property type="term" value="F:protein homodimerization activity"/>
    <property type="evidence" value="ECO:0007669"/>
    <property type="project" value="InterPro"/>
</dbReference>
<comment type="subunit">
    <text evidence="3">Homodimer.</text>
</comment>
<keyword evidence="7" id="KW-1185">Reference proteome</keyword>
<dbReference type="EMBL" id="AOMD01000030">
    <property type="protein sequence ID" value="EMA43277.1"/>
    <property type="molecule type" value="Genomic_DNA"/>
</dbReference>
<evidence type="ECO:0000256" key="3">
    <source>
        <dbReference type="HAMAP-Rule" id="MF_01151"/>
    </source>
</evidence>
<dbReference type="Proteomes" id="UP000011669">
    <property type="component" value="Unassembled WGS sequence"/>
</dbReference>
<dbReference type="PATRIC" id="fig|1227455.4.peg.3032"/>
<dbReference type="InParanoid" id="M0MBX5"/>
<feature type="compositionally biased region" description="Low complexity" evidence="5">
    <location>
        <begin position="21"/>
        <end position="40"/>
    </location>
</feature>
<comment type="similarity">
    <text evidence="1 3 4">Belongs to the GrpE family.</text>
</comment>
<evidence type="ECO:0000313" key="7">
    <source>
        <dbReference type="Proteomes" id="UP000011669"/>
    </source>
</evidence>
<protein>
    <recommendedName>
        <fullName evidence="3">Protein GrpE</fullName>
    </recommendedName>
    <alternativeName>
        <fullName evidence="3">HSP-70 cofactor</fullName>
    </alternativeName>
</protein>
<dbReference type="InterPro" id="IPR000740">
    <property type="entry name" value="GrpE"/>
</dbReference>
<proteinExistence type="inferred from homology"/>
<keyword evidence="3 6" id="KW-0346">Stress response</keyword>
<accession>M0MBX5</accession>
<dbReference type="GO" id="GO:0005737">
    <property type="term" value="C:cytoplasm"/>
    <property type="evidence" value="ECO:0007669"/>
    <property type="project" value="UniProtKB-SubCell"/>
</dbReference>
<dbReference type="Gene3D" id="3.90.20.20">
    <property type="match status" value="1"/>
</dbReference>
<dbReference type="PRINTS" id="PR00773">
    <property type="entry name" value="GRPEPROTEIN"/>
</dbReference>
<feature type="region of interest" description="Disordered" evidence="5">
    <location>
        <begin position="1"/>
        <end position="53"/>
    </location>
</feature>
<dbReference type="CDD" id="cd00446">
    <property type="entry name" value="GrpE"/>
    <property type="match status" value="1"/>
</dbReference>
<dbReference type="AlphaFoldDB" id="M0MBX5"/>
<feature type="region of interest" description="Disordered" evidence="5">
    <location>
        <begin position="66"/>
        <end position="110"/>
    </location>
</feature>
<keyword evidence="3" id="KW-0963">Cytoplasm</keyword>
<dbReference type="SUPFAM" id="SSF51064">
    <property type="entry name" value="Head domain of nucleotide exchange factor GrpE"/>
    <property type="match status" value="1"/>
</dbReference>
<comment type="caution">
    <text evidence="6">The sequence shown here is derived from an EMBL/GenBank/DDBJ whole genome shotgun (WGS) entry which is preliminary data.</text>
</comment>
<dbReference type="GO" id="GO:0006457">
    <property type="term" value="P:protein folding"/>
    <property type="evidence" value="ECO:0007669"/>
    <property type="project" value="InterPro"/>
</dbReference>
<reference evidence="6 7" key="1">
    <citation type="journal article" date="2014" name="PLoS Genet.">
        <title>Phylogenetically driven sequencing of extremely halophilic archaea reveals strategies for static and dynamic osmo-response.</title>
        <authorList>
            <person name="Becker E.A."/>
            <person name="Seitzer P.M."/>
            <person name="Tritt A."/>
            <person name="Larsen D."/>
            <person name="Krusor M."/>
            <person name="Yao A.I."/>
            <person name="Wu D."/>
            <person name="Madern D."/>
            <person name="Eisen J.A."/>
            <person name="Darling A.E."/>
            <person name="Facciotti M.T."/>
        </authorList>
    </citation>
    <scope>NUCLEOTIDE SEQUENCE [LARGE SCALE GENOMIC DNA]</scope>
    <source>
        <strain evidence="6 7">DSM 5350</strain>
    </source>
</reference>
<dbReference type="PANTHER" id="PTHR21237">
    <property type="entry name" value="GRPE PROTEIN"/>
    <property type="match status" value="1"/>
</dbReference>
<evidence type="ECO:0000256" key="2">
    <source>
        <dbReference type="ARBA" id="ARBA00023186"/>
    </source>
</evidence>
<dbReference type="GO" id="GO:0051082">
    <property type="term" value="F:unfolded protein binding"/>
    <property type="evidence" value="ECO:0007669"/>
    <property type="project" value="TreeGrafter"/>
</dbReference>
<name>M0MBX5_9EURY</name>
<dbReference type="InterPro" id="IPR013805">
    <property type="entry name" value="GrpE_CC"/>
</dbReference>
<dbReference type="HAMAP" id="MF_01151">
    <property type="entry name" value="GrpE"/>
    <property type="match status" value="1"/>
</dbReference>
<gene>
    <name evidence="3" type="primary">grpE</name>
    <name evidence="6" type="ORF">C449_14902</name>
</gene>
<organism evidence="6 7">
    <name type="scientific">Halococcus saccharolyticus DSM 5350</name>
    <dbReference type="NCBI Taxonomy" id="1227455"/>
    <lineage>
        <taxon>Archaea</taxon>
        <taxon>Methanobacteriati</taxon>
        <taxon>Methanobacteriota</taxon>
        <taxon>Stenosarchaea group</taxon>
        <taxon>Halobacteria</taxon>
        <taxon>Halobacteriales</taxon>
        <taxon>Halococcaceae</taxon>
        <taxon>Halococcus</taxon>
    </lineage>
</organism>
<dbReference type="SUPFAM" id="SSF58014">
    <property type="entry name" value="Coiled-coil domain of nucleotide exchange factor GrpE"/>
    <property type="match status" value="1"/>
</dbReference>
<evidence type="ECO:0000256" key="5">
    <source>
        <dbReference type="SAM" id="MobiDB-lite"/>
    </source>
</evidence>
<dbReference type="Gene3D" id="2.30.22.10">
    <property type="entry name" value="Head domain of nucleotide exchange factor GrpE"/>
    <property type="match status" value="1"/>
</dbReference>
<dbReference type="GO" id="GO:0000774">
    <property type="term" value="F:adenyl-nucleotide exchange factor activity"/>
    <property type="evidence" value="ECO:0007669"/>
    <property type="project" value="InterPro"/>
</dbReference>
<dbReference type="Pfam" id="PF01025">
    <property type="entry name" value="GrpE"/>
    <property type="match status" value="1"/>
</dbReference>
<dbReference type="OrthoDB" id="372230at2157"/>
<evidence type="ECO:0000313" key="6">
    <source>
        <dbReference type="EMBL" id="EMA43277.1"/>
    </source>
</evidence>
<dbReference type="PANTHER" id="PTHR21237:SF23">
    <property type="entry name" value="GRPE PROTEIN HOMOLOG, MITOCHONDRIAL"/>
    <property type="match status" value="1"/>
</dbReference>
<evidence type="ECO:0000256" key="4">
    <source>
        <dbReference type="RuleBase" id="RU004478"/>
    </source>
</evidence>
<sequence length="214" mass="23677">MTDDAADATEPSESAADESTSETGPSSESATEGAAAGAVGEELEARVEDTSNEELAREIAALRERAAAAERELEERAGEIDELESKLKRKQADFQNYKQRTQRQQDELEERATEDLVERLLDVRDNLARALSQDDDADIRPGVESTLAEFDRVLGEENLATIEPDPGSEVDPQRHEVMMRIESDQPEDTVAEVFRPGYEMGEKVLRPAQITVSE</sequence>